<keyword evidence="12" id="KW-0175">Coiled coil</keyword>
<reference evidence="14" key="1">
    <citation type="submission" date="2022-12" db="EMBL/GenBank/DDBJ databases">
        <title>Genome assemblies of Blomia tropicalis.</title>
        <authorList>
            <person name="Cui Y."/>
        </authorList>
    </citation>
    <scope>NUCLEOTIDE SEQUENCE</scope>
    <source>
        <tissue evidence="14">Adult mites</tissue>
    </source>
</reference>
<dbReference type="Pfam" id="PF13912">
    <property type="entry name" value="zf-C2H2_6"/>
    <property type="match status" value="1"/>
</dbReference>
<keyword evidence="4" id="KW-0677">Repeat</keyword>
<dbReference type="FunFam" id="3.30.160.60:FF:000624">
    <property type="entry name" value="zinc finger protein 697"/>
    <property type="match status" value="1"/>
</dbReference>
<dbReference type="Pfam" id="PF00096">
    <property type="entry name" value="zf-C2H2"/>
    <property type="match status" value="4"/>
</dbReference>
<dbReference type="PANTHER" id="PTHR23235">
    <property type="entry name" value="KRUEPPEL-LIKE TRANSCRIPTION FACTOR"/>
    <property type="match status" value="1"/>
</dbReference>
<keyword evidence="5 11" id="KW-0863">Zinc-finger</keyword>
<dbReference type="FunFam" id="3.30.160.60:FF:000100">
    <property type="entry name" value="Zinc finger 45-like"/>
    <property type="match status" value="1"/>
</dbReference>
<feature type="domain" description="C2H2-type" evidence="13">
    <location>
        <begin position="238"/>
        <end position="265"/>
    </location>
</feature>
<dbReference type="SUPFAM" id="SSF57667">
    <property type="entry name" value="beta-beta-alpha zinc fingers"/>
    <property type="match status" value="3"/>
</dbReference>
<protein>
    <recommendedName>
        <fullName evidence="13">C2H2-type domain-containing protein</fullName>
    </recommendedName>
</protein>
<evidence type="ECO:0000256" key="12">
    <source>
        <dbReference type="SAM" id="Coils"/>
    </source>
</evidence>
<feature type="domain" description="C2H2-type" evidence="13">
    <location>
        <begin position="182"/>
        <end position="209"/>
    </location>
</feature>
<keyword evidence="10" id="KW-0539">Nucleus</keyword>
<keyword evidence="8" id="KW-0238">DNA-binding</keyword>
<feature type="domain" description="C2H2-type" evidence="13">
    <location>
        <begin position="266"/>
        <end position="285"/>
    </location>
</feature>
<dbReference type="InterPro" id="IPR036236">
    <property type="entry name" value="Znf_C2H2_sf"/>
</dbReference>
<proteinExistence type="inferred from homology"/>
<gene>
    <name evidence="14" type="ORF">RDWZM_010566</name>
</gene>
<evidence type="ECO:0000256" key="2">
    <source>
        <dbReference type="ARBA" id="ARBA00006991"/>
    </source>
</evidence>
<dbReference type="PROSITE" id="PS00028">
    <property type="entry name" value="ZINC_FINGER_C2H2_1"/>
    <property type="match status" value="4"/>
</dbReference>
<keyword evidence="9" id="KW-0804">Transcription</keyword>
<dbReference type="GO" id="GO:0000978">
    <property type="term" value="F:RNA polymerase II cis-regulatory region sequence-specific DNA binding"/>
    <property type="evidence" value="ECO:0007669"/>
    <property type="project" value="TreeGrafter"/>
</dbReference>
<keyword evidence="15" id="KW-1185">Reference proteome</keyword>
<evidence type="ECO:0000256" key="9">
    <source>
        <dbReference type="ARBA" id="ARBA00023163"/>
    </source>
</evidence>
<dbReference type="SMART" id="SM00355">
    <property type="entry name" value="ZnF_C2H2"/>
    <property type="match status" value="6"/>
</dbReference>
<dbReference type="EMBL" id="JAPWDV010000004">
    <property type="protein sequence ID" value="KAJ6216066.1"/>
    <property type="molecule type" value="Genomic_DNA"/>
</dbReference>
<accession>A0A9Q0RIW4</accession>
<evidence type="ECO:0000313" key="14">
    <source>
        <dbReference type="EMBL" id="KAJ6216066.1"/>
    </source>
</evidence>
<feature type="domain" description="C2H2-type" evidence="13">
    <location>
        <begin position="210"/>
        <end position="237"/>
    </location>
</feature>
<feature type="coiled-coil region" evidence="12">
    <location>
        <begin position="30"/>
        <end position="64"/>
    </location>
</feature>
<dbReference type="OMA" id="RHRENAI"/>
<dbReference type="InterPro" id="IPR013087">
    <property type="entry name" value="Znf_C2H2_type"/>
</dbReference>
<evidence type="ECO:0000256" key="10">
    <source>
        <dbReference type="ARBA" id="ARBA00023242"/>
    </source>
</evidence>
<keyword evidence="6" id="KW-0862">Zinc</keyword>
<evidence type="ECO:0000313" key="15">
    <source>
        <dbReference type="Proteomes" id="UP001142055"/>
    </source>
</evidence>
<dbReference type="PANTHER" id="PTHR23235:SF142">
    <property type="entry name" value="ZINC FINGER PROTEIN 384"/>
    <property type="match status" value="1"/>
</dbReference>
<dbReference type="FunFam" id="3.30.160.60:FF:000096">
    <property type="entry name" value="Zinc finger and BTB domain-containing protein 18 isoform 1"/>
    <property type="match status" value="1"/>
</dbReference>
<dbReference type="Gene3D" id="3.30.160.60">
    <property type="entry name" value="Classic Zinc Finger"/>
    <property type="match status" value="5"/>
</dbReference>
<dbReference type="GO" id="GO:0000981">
    <property type="term" value="F:DNA-binding transcription factor activity, RNA polymerase II-specific"/>
    <property type="evidence" value="ECO:0007669"/>
    <property type="project" value="TreeGrafter"/>
</dbReference>
<evidence type="ECO:0000256" key="8">
    <source>
        <dbReference type="ARBA" id="ARBA00023125"/>
    </source>
</evidence>
<dbReference type="GO" id="GO:0008270">
    <property type="term" value="F:zinc ion binding"/>
    <property type="evidence" value="ECO:0007669"/>
    <property type="project" value="UniProtKB-KW"/>
</dbReference>
<dbReference type="GO" id="GO:0048598">
    <property type="term" value="P:embryonic morphogenesis"/>
    <property type="evidence" value="ECO:0007669"/>
    <property type="project" value="UniProtKB-ARBA"/>
</dbReference>
<dbReference type="Proteomes" id="UP001142055">
    <property type="component" value="Chromosome 4"/>
</dbReference>
<evidence type="ECO:0000256" key="7">
    <source>
        <dbReference type="ARBA" id="ARBA00023015"/>
    </source>
</evidence>
<comment type="similarity">
    <text evidence="2">Belongs to the krueppel C2H2-type zinc-finger protein family.</text>
</comment>
<dbReference type="AlphaFoldDB" id="A0A9Q0RIW4"/>
<evidence type="ECO:0000256" key="6">
    <source>
        <dbReference type="ARBA" id="ARBA00022833"/>
    </source>
</evidence>
<comment type="subcellular location">
    <subcellularLocation>
        <location evidence="1">Nucleus</location>
    </subcellularLocation>
</comment>
<evidence type="ECO:0000256" key="4">
    <source>
        <dbReference type="ARBA" id="ARBA00022737"/>
    </source>
</evidence>
<organism evidence="14 15">
    <name type="scientific">Blomia tropicalis</name>
    <name type="common">Mite</name>
    <dbReference type="NCBI Taxonomy" id="40697"/>
    <lineage>
        <taxon>Eukaryota</taxon>
        <taxon>Metazoa</taxon>
        <taxon>Ecdysozoa</taxon>
        <taxon>Arthropoda</taxon>
        <taxon>Chelicerata</taxon>
        <taxon>Arachnida</taxon>
        <taxon>Acari</taxon>
        <taxon>Acariformes</taxon>
        <taxon>Sarcoptiformes</taxon>
        <taxon>Astigmata</taxon>
        <taxon>Glycyphagoidea</taxon>
        <taxon>Echimyopodidae</taxon>
        <taxon>Blomia</taxon>
    </lineage>
</organism>
<feature type="domain" description="C2H2-type" evidence="13">
    <location>
        <begin position="305"/>
        <end position="327"/>
    </location>
</feature>
<evidence type="ECO:0000259" key="13">
    <source>
        <dbReference type="PROSITE" id="PS50157"/>
    </source>
</evidence>
<name>A0A9Q0RIW4_BLOTA</name>
<keyword evidence="7" id="KW-0805">Transcription regulation</keyword>
<evidence type="ECO:0000256" key="5">
    <source>
        <dbReference type="ARBA" id="ARBA00022771"/>
    </source>
</evidence>
<evidence type="ECO:0000256" key="3">
    <source>
        <dbReference type="ARBA" id="ARBA00022723"/>
    </source>
</evidence>
<dbReference type="GO" id="GO:0005634">
    <property type="term" value="C:nucleus"/>
    <property type="evidence" value="ECO:0007669"/>
    <property type="project" value="UniProtKB-SubCell"/>
</dbReference>
<feature type="domain" description="C2H2-type" evidence="13">
    <location>
        <begin position="332"/>
        <end position="359"/>
    </location>
</feature>
<dbReference type="FunFam" id="3.30.160.60:FF:000709">
    <property type="entry name" value="GDNF-inducible zinc finger protein 1"/>
    <property type="match status" value="1"/>
</dbReference>
<sequence>MEININSRINVEYGDRSATYRLKSDLLCNVITINSRIRQLQQEIENKSKELEQLERAVENFDSLPDIIPQTDFIHMDNELQQFYWIIQNNRHRENAIHSSQQMTIPDNVQYETTIISTNTESMEQNATDTTRDDTQIDFSFDHNSYDVADYDDHMDLPETSDRPLIEITSSMEQIIDPKKRRICDNCGKAFRDTYHLERHQRVHSNERPFKCDYCDQRFKYDTDFRNHVAIHTNEQPFKCEQCNKGFFRRQQLTEHMRKHTGERPFKCDQCEKTFRSKTGIRRHRCKEVDLSNNSNDTINEPNFYSCSQCDQKFDSFAERRDHVRTHPPIEYPCPNCNRIFKNKSGVKTHLRTQTCHIPY</sequence>
<keyword evidence="3" id="KW-0479">Metal-binding</keyword>
<dbReference type="GO" id="GO:0045892">
    <property type="term" value="P:negative regulation of DNA-templated transcription"/>
    <property type="evidence" value="ECO:0007669"/>
    <property type="project" value="UniProtKB-ARBA"/>
</dbReference>
<evidence type="ECO:0000256" key="11">
    <source>
        <dbReference type="PROSITE-ProRule" id="PRU00042"/>
    </source>
</evidence>
<dbReference type="PROSITE" id="PS50157">
    <property type="entry name" value="ZINC_FINGER_C2H2_2"/>
    <property type="match status" value="6"/>
</dbReference>
<evidence type="ECO:0000256" key="1">
    <source>
        <dbReference type="ARBA" id="ARBA00004123"/>
    </source>
</evidence>
<comment type="caution">
    <text evidence="14">The sequence shown here is derived from an EMBL/GenBank/DDBJ whole genome shotgun (WGS) entry which is preliminary data.</text>
</comment>